<keyword evidence="3" id="KW-1185">Reference proteome</keyword>
<accession>A0A4U0XUQ5</accession>
<evidence type="ECO:0000313" key="3">
    <source>
        <dbReference type="Proteomes" id="UP000308768"/>
    </source>
</evidence>
<dbReference type="SUPFAM" id="SSF55729">
    <property type="entry name" value="Acyl-CoA N-acyltransferases (Nat)"/>
    <property type="match status" value="1"/>
</dbReference>
<dbReference type="EMBL" id="NAJN01000024">
    <property type="protein sequence ID" value="TKA81450.1"/>
    <property type="molecule type" value="Genomic_DNA"/>
</dbReference>
<dbReference type="Proteomes" id="UP000308768">
    <property type="component" value="Unassembled WGS sequence"/>
</dbReference>
<comment type="caution">
    <text evidence="2">The sequence shown here is derived from an EMBL/GenBank/DDBJ whole genome shotgun (WGS) entry which is preliminary data.</text>
</comment>
<feature type="domain" description="N-acetyltransferase" evidence="1">
    <location>
        <begin position="102"/>
        <end position="196"/>
    </location>
</feature>
<dbReference type="InterPro" id="IPR000182">
    <property type="entry name" value="GNAT_dom"/>
</dbReference>
<dbReference type="AlphaFoldDB" id="A0A4U0XUQ5"/>
<name>A0A4U0XUQ5_9PEZI</name>
<protein>
    <recommendedName>
        <fullName evidence="1">N-acetyltransferase domain-containing protein</fullName>
    </recommendedName>
</protein>
<dbReference type="Pfam" id="PF13302">
    <property type="entry name" value="Acetyltransf_3"/>
    <property type="match status" value="1"/>
</dbReference>
<dbReference type="OrthoDB" id="41238at2759"/>
<dbReference type="GO" id="GO:1990189">
    <property type="term" value="F:protein N-terminal-serine acetyltransferase activity"/>
    <property type="evidence" value="ECO:0007669"/>
    <property type="project" value="TreeGrafter"/>
</dbReference>
<dbReference type="InterPro" id="IPR051908">
    <property type="entry name" value="Ribosomal_N-acetyltransferase"/>
</dbReference>
<sequence>MCNPTSSPSLSASSLRITIGRQRPLDDIQPSADVLLGASIYPEPTKPVQHLVLTGRSILLTPLGPFHSSPPLRPPRWPPERLPLDLDGPFLSPTSFDTHVAERAACRDPLCFAICDKASGEAVGYRSLMRANTAYRCIEIGRGMYGPRLQRSTAGTEATYLLLKHAFDHLGYRRVEWKCNALNAASLRAARRYGFVPEGVFGQHWIVKGRKA</sequence>
<dbReference type="PANTHER" id="PTHR43441">
    <property type="entry name" value="RIBOSOMAL-PROTEIN-SERINE ACETYLTRANSFERASE"/>
    <property type="match status" value="1"/>
</dbReference>
<evidence type="ECO:0000313" key="2">
    <source>
        <dbReference type="EMBL" id="TKA81450.1"/>
    </source>
</evidence>
<dbReference type="GO" id="GO:0008999">
    <property type="term" value="F:protein-N-terminal-alanine acetyltransferase activity"/>
    <property type="evidence" value="ECO:0007669"/>
    <property type="project" value="TreeGrafter"/>
</dbReference>
<gene>
    <name evidence="2" type="ORF">B0A49_00293</name>
</gene>
<dbReference type="Gene3D" id="3.40.630.30">
    <property type="match status" value="1"/>
</dbReference>
<reference evidence="2 3" key="1">
    <citation type="submission" date="2017-03" db="EMBL/GenBank/DDBJ databases">
        <title>Genomes of endolithic fungi from Antarctica.</title>
        <authorList>
            <person name="Coleine C."/>
            <person name="Masonjones S."/>
            <person name="Stajich J.E."/>
        </authorList>
    </citation>
    <scope>NUCLEOTIDE SEQUENCE [LARGE SCALE GENOMIC DNA]</scope>
    <source>
        <strain evidence="2 3">CCFEE 5187</strain>
    </source>
</reference>
<evidence type="ECO:0000259" key="1">
    <source>
        <dbReference type="Pfam" id="PF13302"/>
    </source>
</evidence>
<dbReference type="PANTHER" id="PTHR43441:SF2">
    <property type="entry name" value="FAMILY ACETYLTRANSFERASE, PUTATIVE (AFU_ORTHOLOGUE AFUA_7G00850)-RELATED"/>
    <property type="match status" value="1"/>
</dbReference>
<organism evidence="2 3">
    <name type="scientific">Cryomyces minteri</name>
    <dbReference type="NCBI Taxonomy" id="331657"/>
    <lineage>
        <taxon>Eukaryota</taxon>
        <taxon>Fungi</taxon>
        <taxon>Dikarya</taxon>
        <taxon>Ascomycota</taxon>
        <taxon>Pezizomycotina</taxon>
        <taxon>Dothideomycetes</taxon>
        <taxon>Dothideomycetes incertae sedis</taxon>
        <taxon>Cryomyces</taxon>
    </lineage>
</organism>
<dbReference type="InterPro" id="IPR016181">
    <property type="entry name" value="Acyl_CoA_acyltransferase"/>
</dbReference>
<proteinExistence type="predicted"/>